<keyword evidence="3" id="KW-1185">Reference proteome</keyword>
<proteinExistence type="predicted"/>
<gene>
    <name evidence="2" type="ORF">CDV31_008813</name>
</gene>
<comment type="caution">
    <text evidence="2">The sequence shown here is derived from an EMBL/GenBank/DDBJ whole genome shotgun (WGS) entry which is preliminary data.</text>
</comment>
<dbReference type="AlphaFoldDB" id="A0A428TY73"/>
<dbReference type="EMBL" id="NIZV01000119">
    <property type="protein sequence ID" value="RSM06971.1"/>
    <property type="molecule type" value="Genomic_DNA"/>
</dbReference>
<evidence type="ECO:0000313" key="3">
    <source>
        <dbReference type="Proteomes" id="UP000288429"/>
    </source>
</evidence>
<name>A0A428TY73_9HYPO</name>
<feature type="region of interest" description="Disordered" evidence="1">
    <location>
        <begin position="260"/>
        <end position="352"/>
    </location>
</feature>
<sequence>MGASISVVSNPQTVANAIFTSGVSVTSASWNAGFSENAVGTFTNGPLGVASGGILTTGGSKDAAEYQAYSLNIENGAGASQSYCGEGSLDAAVLSVDIEVQQGFNGVEVEFVLASEEYSYQHADPIGIYLDGEQFALNPDGSRITAKSYYLSSERAIVNPHQFLNYPSWSTYAASSKPLIMGIAAAPGAHTMVFAICDTVDGQHDSALFVRAKGCKDCVADVKIHYLTQTTTAASTFTSTIEPISASAGTVLIGVTADPTTTATSSEAPTTTSSELPTTATSTEASTSTSMEYSSTSTQDSIGSTAASTTSTETSTESSTASESSTVSTTDSIVSTTTTSTDSSVTTATSSDYSSSISIQTFTTTTSQVTTVSTIDSTMTTLTTSRRGPCRPA</sequence>
<evidence type="ECO:0000256" key="1">
    <source>
        <dbReference type="SAM" id="MobiDB-lite"/>
    </source>
</evidence>
<organism evidence="2 3">
    <name type="scientific">Fusarium ambrosium</name>
    <dbReference type="NCBI Taxonomy" id="131363"/>
    <lineage>
        <taxon>Eukaryota</taxon>
        <taxon>Fungi</taxon>
        <taxon>Dikarya</taxon>
        <taxon>Ascomycota</taxon>
        <taxon>Pezizomycotina</taxon>
        <taxon>Sordariomycetes</taxon>
        <taxon>Hypocreomycetidae</taxon>
        <taxon>Hypocreales</taxon>
        <taxon>Nectriaceae</taxon>
        <taxon>Fusarium</taxon>
        <taxon>Fusarium solani species complex</taxon>
    </lineage>
</organism>
<accession>A0A428TY73</accession>
<evidence type="ECO:0000313" key="2">
    <source>
        <dbReference type="EMBL" id="RSM06971.1"/>
    </source>
</evidence>
<protein>
    <submittedName>
        <fullName evidence="2">Uncharacterized protein</fullName>
    </submittedName>
</protein>
<dbReference type="Proteomes" id="UP000288429">
    <property type="component" value="Unassembled WGS sequence"/>
</dbReference>
<reference evidence="2 3" key="1">
    <citation type="submission" date="2017-06" db="EMBL/GenBank/DDBJ databases">
        <title>Cmopartive genomic analysis of Ambrosia Fusariam Clade fungi.</title>
        <authorList>
            <person name="Stajich J.E."/>
            <person name="Carrillo J."/>
            <person name="Kijimoto T."/>
            <person name="Eskalen A."/>
            <person name="O'Donnell K."/>
            <person name="Kasson M."/>
        </authorList>
    </citation>
    <scope>NUCLEOTIDE SEQUENCE [LARGE SCALE GENOMIC DNA]</scope>
    <source>
        <strain evidence="2 3">NRRL 20438</strain>
    </source>
</reference>